<keyword evidence="2 3" id="KW-0378">Hydrolase</keyword>
<dbReference type="InterPro" id="IPR020084">
    <property type="entry name" value="NUDIX_hydrolase_CS"/>
</dbReference>
<dbReference type="EMBL" id="CP086322">
    <property type="protein sequence ID" value="UQA91874.1"/>
    <property type="molecule type" value="Genomic_DNA"/>
</dbReference>
<evidence type="ECO:0000256" key="2">
    <source>
        <dbReference type="ARBA" id="ARBA00022801"/>
    </source>
</evidence>
<feature type="region of interest" description="Disordered" evidence="4">
    <location>
        <begin position="131"/>
        <end position="167"/>
    </location>
</feature>
<evidence type="ECO:0000256" key="1">
    <source>
        <dbReference type="ARBA" id="ARBA00005582"/>
    </source>
</evidence>
<dbReference type="Pfam" id="PF00293">
    <property type="entry name" value="NUDIX"/>
    <property type="match status" value="1"/>
</dbReference>
<dbReference type="RefSeq" id="WP_248862688.1">
    <property type="nucleotide sequence ID" value="NZ_CP086322.1"/>
</dbReference>
<dbReference type="InterPro" id="IPR020476">
    <property type="entry name" value="Nudix_hydrolase"/>
</dbReference>
<dbReference type="Gene3D" id="3.90.79.10">
    <property type="entry name" value="Nucleoside Triphosphate Pyrophosphohydrolase"/>
    <property type="match status" value="1"/>
</dbReference>
<name>A0ABY4M4X7_9ACTN</name>
<protein>
    <submittedName>
        <fullName evidence="6">NUDIX domain-containing protein</fullName>
    </submittedName>
</protein>
<proteinExistence type="inferred from homology"/>
<dbReference type="PROSITE" id="PS00893">
    <property type="entry name" value="NUDIX_BOX"/>
    <property type="match status" value="1"/>
</dbReference>
<evidence type="ECO:0000256" key="4">
    <source>
        <dbReference type="SAM" id="MobiDB-lite"/>
    </source>
</evidence>
<reference evidence="6" key="1">
    <citation type="submission" date="2021-10" db="EMBL/GenBank/DDBJ databases">
        <title>Streptomyces nigrumlapis sp.nov.,an antimicrobial producing actinobacterium isolated from Black Gobi rocks.</title>
        <authorList>
            <person name="Wen Y."/>
            <person name="Zhang W."/>
            <person name="Liu X.G."/>
        </authorList>
    </citation>
    <scope>NUCLEOTIDE SEQUENCE</scope>
    <source>
        <strain evidence="6">ST13-2-2</strain>
    </source>
</reference>
<gene>
    <name evidence="6" type="ORF">K9S39_08410</name>
</gene>
<accession>A0ABY4M4X7</accession>
<evidence type="ECO:0000313" key="7">
    <source>
        <dbReference type="Proteomes" id="UP000830115"/>
    </source>
</evidence>
<evidence type="ECO:0000256" key="3">
    <source>
        <dbReference type="RuleBase" id="RU003476"/>
    </source>
</evidence>
<evidence type="ECO:0000259" key="5">
    <source>
        <dbReference type="Pfam" id="PF00293"/>
    </source>
</evidence>
<dbReference type="SUPFAM" id="SSF55811">
    <property type="entry name" value="Nudix"/>
    <property type="match status" value="1"/>
</dbReference>
<feature type="region of interest" description="Disordered" evidence="4">
    <location>
        <begin position="1"/>
        <end position="33"/>
    </location>
</feature>
<dbReference type="InterPro" id="IPR000086">
    <property type="entry name" value="NUDIX_hydrolase_dom"/>
</dbReference>
<evidence type="ECO:0000313" key="6">
    <source>
        <dbReference type="EMBL" id="UQA91874.1"/>
    </source>
</evidence>
<comment type="similarity">
    <text evidence="1 3">Belongs to the Nudix hydrolase family.</text>
</comment>
<sequence>MAAEFPGAGRESWPRQSWELPGGRIDEGESTRQAATRELLEESGQKPDGPLQFLGYAGFTLAPTSERNTQRCSQAAHRRPCFPCQRGDRGHPLVGPPRIAPWTHSTAGHPPRSAHAPEFLTTAFELTGIPSTATCASTGSAQRFPSSETWGERHRPGSANRTDPAGL</sequence>
<keyword evidence="7" id="KW-1185">Reference proteome</keyword>
<organism evidence="6 7">
    <name type="scientific">Streptomyces halobius</name>
    <dbReference type="NCBI Taxonomy" id="2879846"/>
    <lineage>
        <taxon>Bacteria</taxon>
        <taxon>Bacillati</taxon>
        <taxon>Actinomycetota</taxon>
        <taxon>Actinomycetes</taxon>
        <taxon>Kitasatosporales</taxon>
        <taxon>Streptomycetaceae</taxon>
        <taxon>Streptomyces</taxon>
    </lineage>
</organism>
<dbReference type="PRINTS" id="PR00502">
    <property type="entry name" value="NUDIXFAMILY"/>
</dbReference>
<feature type="region of interest" description="Disordered" evidence="4">
    <location>
        <begin position="65"/>
        <end position="113"/>
    </location>
</feature>
<feature type="domain" description="Nudix hydrolase" evidence="5">
    <location>
        <begin position="14"/>
        <end position="63"/>
    </location>
</feature>
<dbReference type="Proteomes" id="UP000830115">
    <property type="component" value="Chromosome"/>
</dbReference>
<dbReference type="InterPro" id="IPR015797">
    <property type="entry name" value="NUDIX_hydrolase-like_dom_sf"/>
</dbReference>
<dbReference type="CDD" id="cd02883">
    <property type="entry name" value="NUDIX_Hydrolase"/>
    <property type="match status" value="1"/>
</dbReference>
<feature type="compositionally biased region" description="Polar residues" evidence="4">
    <location>
        <begin position="131"/>
        <end position="149"/>
    </location>
</feature>